<dbReference type="InterPro" id="IPR028943">
    <property type="entry name" value="ZorC_EH_Signature_dom"/>
</dbReference>
<dbReference type="EMBL" id="LR536450">
    <property type="protein sequence ID" value="VFU10491.1"/>
    <property type="molecule type" value="Genomic_DNA"/>
</dbReference>
<name>A0A4U8Z4P3_METTU</name>
<evidence type="ECO:0000313" key="2">
    <source>
        <dbReference type="EMBL" id="VFU10491.1"/>
    </source>
</evidence>
<dbReference type="AlphaFoldDB" id="A0A4U8Z4P3"/>
<accession>A0A4U8Z4P3</accession>
<sequence>MQILAAANRLPDPRALAAPRASEDYNAIAAAILLKCRAGETLSDREIRRGSWCLWETEPALAGTLAFRVILAGVEEAPGKRPFRALASSFMQSFDPTRDGMEATGQALASKAAKAGRPWIVLQYRYAIFEPKRGPDLVAQAAIDAGRSPTKLLSDEGLGSLNAQSGYARACAARSLERLAADVLMAGHRRFELVRAIGLHSDKRLIFEDHAPLVANALILPFRNAPLDQTLQHQILNLALGLFGDPRLPSKRWSRMEEAAAVVRRWLIRASLRQFFDVVDVVATERMWKYRRAFWEAVDRAELILDARVVFAKDGALVARRSFGAELPFSIFAGGTVQANHAVLLMRTGRGVVAEWSHNGKCIIWSDAEDPMAPRLHQREYDPSRLRHPSATDALDRHVFAVSHVHSDQYSWQGKVAAKLHQMTGVRIAPADYGISQR</sequence>
<dbReference type="Pfam" id="PF15611">
    <property type="entry name" value="EH_Signature"/>
    <property type="match status" value="1"/>
</dbReference>
<feature type="domain" description="Zorya protein ZorC EH" evidence="1">
    <location>
        <begin position="7"/>
        <end position="418"/>
    </location>
</feature>
<dbReference type="RefSeq" id="WP_166795973.1">
    <property type="nucleotide sequence ID" value="NZ_LR536450.1"/>
</dbReference>
<dbReference type="Proteomes" id="UP000294360">
    <property type="component" value="Chromosome"/>
</dbReference>
<dbReference type="KEGG" id="mtun:MTUNDRAET4_3604"/>
<organism evidence="2 3">
    <name type="scientific">Methylocella tundrae</name>
    <dbReference type="NCBI Taxonomy" id="227605"/>
    <lineage>
        <taxon>Bacteria</taxon>
        <taxon>Pseudomonadati</taxon>
        <taxon>Pseudomonadota</taxon>
        <taxon>Alphaproteobacteria</taxon>
        <taxon>Hyphomicrobiales</taxon>
        <taxon>Beijerinckiaceae</taxon>
        <taxon>Methylocella</taxon>
    </lineage>
</organism>
<proteinExistence type="predicted"/>
<protein>
    <submittedName>
        <fullName evidence="2">EH_Signature domain-containing protein</fullName>
    </submittedName>
</protein>
<evidence type="ECO:0000259" key="1">
    <source>
        <dbReference type="Pfam" id="PF15611"/>
    </source>
</evidence>
<gene>
    <name evidence="2" type="ORF">MTUNDRAET4_3604</name>
</gene>
<evidence type="ECO:0000313" key="3">
    <source>
        <dbReference type="Proteomes" id="UP000294360"/>
    </source>
</evidence>
<reference evidence="2 3" key="1">
    <citation type="submission" date="2019-03" db="EMBL/GenBank/DDBJ databases">
        <authorList>
            <person name="Kox A.R. M."/>
        </authorList>
    </citation>
    <scope>NUCLEOTIDE SEQUENCE [LARGE SCALE GENOMIC DNA]</scope>
    <source>
        <strain evidence="2">MTUNDRAET4 annotated genome</strain>
    </source>
</reference>